<evidence type="ECO:0000256" key="6">
    <source>
        <dbReference type="ARBA" id="ARBA00022692"/>
    </source>
</evidence>
<keyword evidence="8" id="KW-0408">Iron</keyword>
<organism evidence="20 21">
    <name type="scientific">Herbaspirillum frisingense</name>
    <dbReference type="NCBI Taxonomy" id="92645"/>
    <lineage>
        <taxon>Bacteria</taxon>
        <taxon>Pseudomonadati</taxon>
        <taxon>Pseudomonadota</taxon>
        <taxon>Betaproteobacteria</taxon>
        <taxon>Burkholderiales</taxon>
        <taxon>Oxalobacteraceae</taxon>
        <taxon>Herbaspirillum</taxon>
    </lineage>
</organism>
<evidence type="ECO:0000313" key="20">
    <source>
        <dbReference type="EMBL" id="KAF1043278.1"/>
    </source>
</evidence>
<dbReference type="NCBIfam" id="NF007349">
    <property type="entry name" value="PRK09840.1"/>
    <property type="match status" value="1"/>
</dbReference>
<keyword evidence="10 15" id="KW-0798">TonB box</keyword>
<evidence type="ECO:0000256" key="15">
    <source>
        <dbReference type="RuleBase" id="RU003357"/>
    </source>
</evidence>
<dbReference type="PROSITE" id="PS52016">
    <property type="entry name" value="TONB_DEPENDENT_REC_3"/>
    <property type="match status" value="1"/>
</dbReference>
<evidence type="ECO:0000259" key="19">
    <source>
        <dbReference type="Pfam" id="PF07715"/>
    </source>
</evidence>
<comment type="similarity">
    <text evidence="2 14 15">Belongs to the TonB-dependent receptor family.</text>
</comment>
<evidence type="ECO:0000256" key="7">
    <source>
        <dbReference type="ARBA" id="ARBA00022729"/>
    </source>
</evidence>
<comment type="subcellular location">
    <subcellularLocation>
        <location evidence="1 14">Cell outer membrane</location>
        <topology evidence="1 14">Multi-pass membrane protein</topology>
    </subcellularLocation>
</comment>
<evidence type="ECO:0000256" key="4">
    <source>
        <dbReference type="ARBA" id="ARBA00022452"/>
    </source>
</evidence>
<dbReference type="InterPro" id="IPR037066">
    <property type="entry name" value="Plug_dom_sf"/>
</dbReference>
<dbReference type="AlphaFoldDB" id="A0A7V8JU71"/>
<evidence type="ECO:0000313" key="21">
    <source>
        <dbReference type="Proteomes" id="UP000462435"/>
    </source>
</evidence>
<evidence type="ECO:0000256" key="17">
    <source>
        <dbReference type="SAM" id="SignalP"/>
    </source>
</evidence>
<dbReference type="Proteomes" id="UP000462435">
    <property type="component" value="Unassembled WGS sequence"/>
</dbReference>
<feature type="domain" description="TonB-dependent receptor-like beta-barrel" evidence="18">
    <location>
        <begin position="276"/>
        <end position="535"/>
    </location>
</feature>
<dbReference type="GO" id="GO:0015891">
    <property type="term" value="P:siderophore transport"/>
    <property type="evidence" value="ECO:0007669"/>
    <property type="project" value="UniProtKB-ARBA"/>
</dbReference>
<dbReference type="Gene3D" id="2.40.170.20">
    <property type="entry name" value="TonB-dependent receptor, beta-barrel domain"/>
    <property type="match status" value="1"/>
</dbReference>
<evidence type="ECO:0000256" key="3">
    <source>
        <dbReference type="ARBA" id="ARBA00022448"/>
    </source>
</evidence>
<dbReference type="InterPro" id="IPR036942">
    <property type="entry name" value="Beta-barrel_TonB_sf"/>
</dbReference>
<dbReference type="Pfam" id="PF00593">
    <property type="entry name" value="TonB_dep_Rec_b-barrel"/>
    <property type="match status" value="1"/>
</dbReference>
<feature type="region of interest" description="Disordered" evidence="16">
    <location>
        <begin position="37"/>
        <end position="70"/>
    </location>
</feature>
<dbReference type="SUPFAM" id="SSF56935">
    <property type="entry name" value="Porins"/>
    <property type="match status" value="1"/>
</dbReference>
<keyword evidence="7 17" id="KW-0732">Signal</keyword>
<evidence type="ECO:0000256" key="5">
    <source>
        <dbReference type="ARBA" id="ARBA00022496"/>
    </source>
</evidence>
<feature type="chain" id="PRO_5031092546" evidence="17">
    <location>
        <begin position="36"/>
        <end position="538"/>
    </location>
</feature>
<evidence type="ECO:0000256" key="8">
    <source>
        <dbReference type="ARBA" id="ARBA00023004"/>
    </source>
</evidence>
<sequence length="538" mass="57889">MTYVKSRKHAQPRTYSRLSAAVAGALLLPAAGAHAQTQNTTGQLPSVSVTATQESDFKADKASSPKYSQPLVDTPQTLTVIKKQLLDQQGATTLTDALRNSPGVGTFFLGENGSTSTGDAIYMRGFDASSAIYVDNVRDLGAISRDTFNIEQVEVLKGPAGADNGRGSPTGSINMVTKQPELHDAFNASVTYGGWSQKRVTADWNKMLDAERGAALRLNLMTQDSGVPGRHVVNNKRSGIAPSLAFGLNSPTRIFLNYLHIDQDNVPDGGASTVGLPGYSSPDPARPYISGAPRVDSSNFYGSVNDFNKVSVDMLTVRVEHDFSPDLKLQNTARYAKTSQDYLLTSYMARATGLSTPSPTDLSTWTVTRNLPTRRDQTNEIATNQTNLTAVLATGTIKHTLVGGVELTQEKQHAASFTTVGMLPNANLYNPNPNFAAPGFSINRTGYNDGKTDTVSAYLFDTLKFNEQWSINAGIREDHYRTTYAGNTPGNTTNLSTSGNLFNWKLAGIYKPTSFSSLYALYATSQQPPGSANFALST</sequence>
<keyword evidence="5" id="KW-0410">Iron transport</keyword>
<dbReference type="Gene3D" id="2.170.130.10">
    <property type="entry name" value="TonB-dependent receptor, plug domain"/>
    <property type="match status" value="1"/>
</dbReference>
<keyword evidence="12 20" id="KW-0675">Receptor</keyword>
<evidence type="ECO:0000256" key="12">
    <source>
        <dbReference type="ARBA" id="ARBA00023170"/>
    </source>
</evidence>
<evidence type="ECO:0000256" key="10">
    <source>
        <dbReference type="ARBA" id="ARBA00023077"/>
    </source>
</evidence>
<evidence type="ECO:0000256" key="16">
    <source>
        <dbReference type="SAM" id="MobiDB-lite"/>
    </source>
</evidence>
<name>A0A7V8JU71_9BURK</name>
<gene>
    <name evidence="20" type="primary">fiu_2</name>
    <name evidence="20" type="ORF">GAK35_02278</name>
</gene>
<keyword evidence="13 14" id="KW-0998">Cell outer membrane</keyword>
<dbReference type="FunFam" id="2.170.130.10:FF:000001">
    <property type="entry name" value="Catecholate siderophore TonB-dependent receptor"/>
    <property type="match status" value="1"/>
</dbReference>
<dbReference type="PANTHER" id="PTHR32552">
    <property type="entry name" value="FERRICHROME IRON RECEPTOR-RELATED"/>
    <property type="match status" value="1"/>
</dbReference>
<feature type="compositionally biased region" description="Polar residues" evidence="16">
    <location>
        <begin position="37"/>
        <end position="54"/>
    </location>
</feature>
<dbReference type="EMBL" id="WNDX01000063">
    <property type="protein sequence ID" value="KAF1043278.1"/>
    <property type="molecule type" value="Genomic_DNA"/>
</dbReference>
<evidence type="ECO:0000256" key="13">
    <source>
        <dbReference type="ARBA" id="ARBA00023237"/>
    </source>
</evidence>
<dbReference type="GO" id="GO:0015344">
    <property type="term" value="F:siderophore uptake transmembrane transporter activity"/>
    <property type="evidence" value="ECO:0007669"/>
    <property type="project" value="TreeGrafter"/>
</dbReference>
<keyword evidence="9" id="KW-0406">Ion transport</keyword>
<protein>
    <submittedName>
        <fullName evidence="20">Catecholate siderophore receptor Fiu</fullName>
    </submittedName>
</protein>
<evidence type="ECO:0000256" key="9">
    <source>
        <dbReference type="ARBA" id="ARBA00023065"/>
    </source>
</evidence>
<keyword evidence="3 14" id="KW-0813">Transport</keyword>
<dbReference type="Pfam" id="PF07715">
    <property type="entry name" value="Plug"/>
    <property type="match status" value="1"/>
</dbReference>
<evidence type="ECO:0000259" key="18">
    <source>
        <dbReference type="Pfam" id="PF00593"/>
    </source>
</evidence>
<dbReference type="InterPro" id="IPR012910">
    <property type="entry name" value="Plug_dom"/>
</dbReference>
<dbReference type="InterPro" id="IPR039426">
    <property type="entry name" value="TonB-dep_rcpt-like"/>
</dbReference>
<dbReference type="PANTHER" id="PTHR32552:SF89">
    <property type="entry name" value="CATECHOLATE SIDEROPHORE RECEPTOR FIU"/>
    <property type="match status" value="1"/>
</dbReference>
<dbReference type="InterPro" id="IPR000531">
    <property type="entry name" value="Beta-barrel_TonB"/>
</dbReference>
<dbReference type="GO" id="GO:0009279">
    <property type="term" value="C:cell outer membrane"/>
    <property type="evidence" value="ECO:0007669"/>
    <property type="project" value="UniProtKB-SubCell"/>
</dbReference>
<evidence type="ECO:0000256" key="1">
    <source>
        <dbReference type="ARBA" id="ARBA00004571"/>
    </source>
</evidence>
<keyword evidence="4 14" id="KW-1134">Transmembrane beta strand</keyword>
<feature type="signal peptide" evidence="17">
    <location>
        <begin position="1"/>
        <end position="35"/>
    </location>
</feature>
<proteinExistence type="inferred from homology"/>
<reference evidence="21" key="1">
    <citation type="journal article" date="2020" name="MBio">
        <title>Horizontal gene transfer to a defensive symbiont with a reduced genome amongst a multipartite beetle microbiome.</title>
        <authorList>
            <person name="Waterworth S.C."/>
            <person name="Florez L.V."/>
            <person name="Rees E.R."/>
            <person name="Hertweck C."/>
            <person name="Kaltenpoth M."/>
            <person name="Kwan J.C."/>
        </authorList>
    </citation>
    <scope>NUCLEOTIDE SEQUENCE [LARGE SCALE GENOMIC DNA]</scope>
</reference>
<comment type="caution">
    <text evidence="20">The sequence shown here is derived from an EMBL/GenBank/DDBJ whole genome shotgun (WGS) entry which is preliminary data.</text>
</comment>
<feature type="domain" description="TonB-dependent receptor plug" evidence="19">
    <location>
        <begin position="71"/>
        <end position="171"/>
    </location>
</feature>
<evidence type="ECO:0000256" key="11">
    <source>
        <dbReference type="ARBA" id="ARBA00023136"/>
    </source>
</evidence>
<keyword evidence="6 14" id="KW-0812">Transmembrane</keyword>
<evidence type="ECO:0000256" key="14">
    <source>
        <dbReference type="PROSITE-ProRule" id="PRU01360"/>
    </source>
</evidence>
<keyword evidence="11 14" id="KW-0472">Membrane</keyword>
<evidence type="ECO:0000256" key="2">
    <source>
        <dbReference type="ARBA" id="ARBA00009810"/>
    </source>
</evidence>
<accession>A0A7V8JU71</accession>